<dbReference type="PANTHER" id="PTHR37423">
    <property type="entry name" value="SOLUBLE LYTIC MUREIN TRANSGLYCOSYLASE-RELATED"/>
    <property type="match status" value="1"/>
</dbReference>
<reference evidence="2" key="1">
    <citation type="journal article" date="2014" name="Front. Microbiol.">
        <title>High frequency of phylogenetically diverse reductive dehalogenase-homologous genes in deep subseafloor sedimentary metagenomes.</title>
        <authorList>
            <person name="Kawai M."/>
            <person name="Futagami T."/>
            <person name="Toyoda A."/>
            <person name="Takaki Y."/>
            <person name="Nishi S."/>
            <person name="Hori S."/>
            <person name="Arai W."/>
            <person name="Tsubouchi T."/>
            <person name="Morono Y."/>
            <person name="Uchiyama I."/>
            <person name="Ito T."/>
            <person name="Fujiyama A."/>
            <person name="Inagaki F."/>
            <person name="Takami H."/>
        </authorList>
    </citation>
    <scope>NUCLEOTIDE SEQUENCE</scope>
    <source>
        <strain evidence="2">Expedition CK06-06</strain>
    </source>
</reference>
<dbReference type="InterPro" id="IPR008258">
    <property type="entry name" value="Transglycosylase_SLT_dom_1"/>
</dbReference>
<dbReference type="PROSITE" id="PS00922">
    <property type="entry name" value="TRANSGLYCOSYLASE"/>
    <property type="match status" value="1"/>
</dbReference>
<dbReference type="InterPro" id="IPR000189">
    <property type="entry name" value="Transglyc_AS"/>
</dbReference>
<proteinExistence type="predicted"/>
<dbReference type="AlphaFoldDB" id="X0X4F1"/>
<feature type="non-terminal residue" evidence="2">
    <location>
        <position position="1"/>
    </location>
</feature>
<evidence type="ECO:0000259" key="1">
    <source>
        <dbReference type="Pfam" id="PF01464"/>
    </source>
</evidence>
<dbReference type="Gene3D" id="1.10.530.10">
    <property type="match status" value="1"/>
</dbReference>
<dbReference type="Pfam" id="PF01464">
    <property type="entry name" value="SLT"/>
    <property type="match status" value="1"/>
</dbReference>
<dbReference type="EMBL" id="BARS01049912">
    <property type="protein sequence ID" value="GAG38094.1"/>
    <property type="molecule type" value="Genomic_DNA"/>
</dbReference>
<gene>
    <name evidence="2" type="ORF">S01H1_74591</name>
</gene>
<organism evidence="2">
    <name type="scientific">marine sediment metagenome</name>
    <dbReference type="NCBI Taxonomy" id="412755"/>
    <lineage>
        <taxon>unclassified sequences</taxon>
        <taxon>metagenomes</taxon>
        <taxon>ecological metagenomes</taxon>
    </lineage>
</organism>
<accession>X0X4F1</accession>
<dbReference type="PANTHER" id="PTHR37423:SF2">
    <property type="entry name" value="MEMBRANE-BOUND LYTIC MUREIN TRANSGLYCOSYLASE C"/>
    <property type="match status" value="1"/>
</dbReference>
<dbReference type="InterPro" id="IPR023346">
    <property type="entry name" value="Lysozyme-like_dom_sf"/>
</dbReference>
<dbReference type="GO" id="GO:0000270">
    <property type="term" value="P:peptidoglycan metabolic process"/>
    <property type="evidence" value="ECO:0007669"/>
    <property type="project" value="InterPro"/>
</dbReference>
<dbReference type="GO" id="GO:0008933">
    <property type="term" value="F:peptidoglycan lytic transglycosylase activity"/>
    <property type="evidence" value="ECO:0007669"/>
    <property type="project" value="InterPro"/>
</dbReference>
<dbReference type="GO" id="GO:0016020">
    <property type="term" value="C:membrane"/>
    <property type="evidence" value="ECO:0007669"/>
    <property type="project" value="InterPro"/>
</dbReference>
<dbReference type="CDD" id="cd00254">
    <property type="entry name" value="LT-like"/>
    <property type="match status" value="1"/>
</dbReference>
<comment type="caution">
    <text evidence="2">The sequence shown here is derived from an EMBL/GenBank/DDBJ whole genome shotgun (WGS) entry which is preliminary data.</text>
</comment>
<evidence type="ECO:0000313" key="2">
    <source>
        <dbReference type="EMBL" id="GAG38094.1"/>
    </source>
</evidence>
<feature type="domain" description="Transglycosylase SLT" evidence="1">
    <location>
        <begin position="21"/>
        <end position="128"/>
    </location>
</feature>
<dbReference type="SUPFAM" id="SSF53955">
    <property type="entry name" value="Lysozyme-like"/>
    <property type="match status" value="1"/>
</dbReference>
<protein>
    <recommendedName>
        <fullName evidence="1">Transglycosylase SLT domain-containing protein</fullName>
    </recommendedName>
</protein>
<name>X0X4F1_9ZZZZ</name>
<sequence>IKLVEMRMFFKSAIKINIHNIIDEKAEKYKVDSALIRAIVKAESSFDPFAKSYAGAMGLMQLMPKTADYLEVDEAYHPEQNIDGGVKYVKYLLDKFENNLELALAAYNAGPGNVHKYKGVPPFDQTKKYIKKVKKYMKEYQEEI</sequence>